<keyword evidence="4 13" id="KW-0963">Cytoplasm</keyword>
<evidence type="ECO:0000256" key="3">
    <source>
        <dbReference type="ARBA" id="ARBA00020170"/>
    </source>
</evidence>
<keyword evidence="11 13" id="KW-0742">SOS response</keyword>
<dbReference type="PROSITE" id="PS00617">
    <property type="entry name" value="RECF_1"/>
    <property type="match status" value="1"/>
</dbReference>
<dbReference type="InterPro" id="IPR003395">
    <property type="entry name" value="RecF/RecN/SMC_N"/>
</dbReference>
<comment type="subcellular location">
    <subcellularLocation>
        <location evidence="1 13">Cytoplasm</location>
    </subcellularLocation>
</comment>
<proteinExistence type="inferred from homology"/>
<dbReference type="GO" id="GO:0005737">
    <property type="term" value="C:cytoplasm"/>
    <property type="evidence" value="ECO:0007669"/>
    <property type="project" value="UniProtKB-SubCell"/>
</dbReference>
<organism evidence="15 16">
    <name type="scientific">Actinomyces urogenitalis</name>
    <dbReference type="NCBI Taxonomy" id="103621"/>
    <lineage>
        <taxon>Bacteria</taxon>
        <taxon>Bacillati</taxon>
        <taxon>Actinomycetota</taxon>
        <taxon>Actinomycetes</taxon>
        <taxon>Actinomycetales</taxon>
        <taxon>Actinomycetaceae</taxon>
        <taxon>Actinomyces</taxon>
    </lineage>
</organism>
<dbReference type="GO" id="GO:0006302">
    <property type="term" value="P:double-strand break repair"/>
    <property type="evidence" value="ECO:0007669"/>
    <property type="project" value="TreeGrafter"/>
</dbReference>
<dbReference type="GeneID" id="81709041"/>
<evidence type="ECO:0000256" key="13">
    <source>
        <dbReference type="HAMAP-Rule" id="MF_00365"/>
    </source>
</evidence>
<comment type="function">
    <text evidence="12 13">The RecF protein is involved in DNA metabolism; it is required for DNA replication and normal SOS inducibility. RecF binds preferentially to single-stranded, linear DNA. It also seems to bind ATP.</text>
</comment>
<dbReference type="GO" id="GO:0000731">
    <property type="term" value="P:DNA synthesis involved in DNA repair"/>
    <property type="evidence" value="ECO:0007669"/>
    <property type="project" value="TreeGrafter"/>
</dbReference>
<keyword evidence="5 13" id="KW-0235">DNA replication</keyword>
<dbReference type="InterPro" id="IPR001238">
    <property type="entry name" value="DNA-binding_RecF"/>
</dbReference>
<evidence type="ECO:0000313" key="15">
    <source>
        <dbReference type="EMBL" id="PKY98171.1"/>
    </source>
</evidence>
<evidence type="ECO:0000256" key="5">
    <source>
        <dbReference type="ARBA" id="ARBA00022705"/>
    </source>
</evidence>
<sequence>MYVSDLSADDFRSYEHLVLSLEPGVTAFIGSNGQGKTNLVEAVGYLSNLTSHRVGADSALIRRAEPGQPQPAGAVLRAKVVHGERPTVLEMELISGKANRARLGRSPVRPRELLGVLRTVIFAPEDLSLVREEPGVRRRFLDDLAVTLRPSLAGVRTEHDKILAQRASLLKSARAARRSTASMLSTLEVWDAQLAAAAATLIAARVDVVRRLRPWVASAYEAVSQAQSPVHLAYRSSLLAHEGMADPDPRAITPGQEESWPPGEAELLDQASTAERLEAAMGQLHAREIDRGANLVGAHRDELSLFLSGMPAKGFASHGEQWSLALALRLASYEMLRHDVAAYGGDGEPVLILDDVFASLDDKRRRALAQTVAGAQQVLVTAAVPQDVPGELDGTRLSVAGSRISRDQL</sequence>
<dbReference type="GO" id="GO:0006260">
    <property type="term" value="P:DNA replication"/>
    <property type="evidence" value="ECO:0007669"/>
    <property type="project" value="UniProtKB-UniRule"/>
</dbReference>
<dbReference type="GO" id="GO:0009432">
    <property type="term" value="P:SOS response"/>
    <property type="evidence" value="ECO:0007669"/>
    <property type="project" value="UniProtKB-UniRule"/>
</dbReference>
<dbReference type="InterPro" id="IPR027417">
    <property type="entry name" value="P-loop_NTPase"/>
</dbReference>
<dbReference type="NCBIfam" id="TIGR00611">
    <property type="entry name" value="recf"/>
    <property type="match status" value="1"/>
</dbReference>
<dbReference type="PANTHER" id="PTHR32182:SF0">
    <property type="entry name" value="DNA REPLICATION AND REPAIR PROTEIN RECF"/>
    <property type="match status" value="1"/>
</dbReference>
<evidence type="ECO:0000256" key="12">
    <source>
        <dbReference type="ARBA" id="ARBA00025401"/>
    </source>
</evidence>
<evidence type="ECO:0000256" key="2">
    <source>
        <dbReference type="ARBA" id="ARBA00008016"/>
    </source>
</evidence>
<dbReference type="GO" id="GO:0003697">
    <property type="term" value="F:single-stranded DNA binding"/>
    <property type="evidence" value="ECO:0007669"/>
    <property type="project" value="UniProtKB-UniRule"/>
</dbReference>
<dbReference type="GO" id="GO:0005524">
    <property type="term" value="F:ATP binding"/>
    <property type="evidence" value="ECO:0007669"/>
    <property type="project" value="UniProtKB-UniRule"/>
</dbReference>
<evidence type="ECO:0000256" key="8">
    <source>
        <dbReference type="ARBA" id="ARBA00022840"/>
    </source>
</evidence>
<keyword evidence="7 13" id="KW-0227">DNA damage</keyword>
<feature type="domain" description="RecF/RecN/SMC N-terminal" evidence="14">
    <location>
        <begin position="2"/>
        <end position="383"/>
    </location>
</feature>
<dbReference type="EMBL" id="PKHA01000010">
    <property type="protein sequence ID" value="PKY98171.1"/>
    <property type="molecule type" value="Genomic_DNA"/>
</dbReference>
<comment type="caution">
    <text evidence="15">The sequence shown here is derived from an EMBL/GenBank/DDBJ whole genome shotgun (WGS) entry which is preliminary data.</text>
</comment>
<dbReference type="HAMAP" id="MF_00365">
    <property type="entry name" value="RecF"/>
    <property type="match status" value="1"/>
</dbReference>
<name>A0A2I1KRB9_9ACTO</name>
<dbReference type="RefSeq" id="WP_101638293.1">
    <property type="nucleotide sequence ID" value="NZ_JAHAIH010000016.1"/>
</dbReference>
<keyword evidence="9 13" id="KW-0238">DNA-binding</keyword>
<keyword evidence="6 13" id="KW-0547">Nucleotide-binding</keyword>
<reference evidence="15 16" key="1">
    <citation type="submission" date="2017-12" db="EMBL/GenBank/DDBJ databases">
        <title>Phylogenetic diversity of female urinary microbiome.</title>
        <authorList>
            <person name="Thomas-White K."/>
            <person name="Wolfe A.J."/>
        </authorList>
    </citation>
    <scope>NUCLEOTIDE SEQUENCE [LARGE SCALE GENOMIC DNA]</scope>
    <source>
        <strain evidence="15 16">UMB0319</strain>
    </source>
</reference>
<keyword evidence="10 13" id="KW-0234">DNA repair</keyword>
<dbReference type="InterPro" id="IPR042174">
    <property type="entry name" value="RecF_2"/>
</dbReference>
<dbReference type="AlphaFoldDB" id="A0A2I1KRB9"/>
<dbReference type="PANTHER" id="PTHR32182">
    <property type="entry name" value="DNA REPLICATION AND REPAIR PROTEIN RECF"/>
    <property type="match status" value="1"/>
</dbReference>
<evidence type="ECO:0000256" key="10">
    <source>
        <dbReference type="ARBA" id="ARBA00023204"/>
    </source>
</evidence>
<evidence type="ECO:0000256" key="9">
    <source>
        <dbReference type="ARBA" id="ARBA00023125"/>
    </source>
</evidence>
<evidence type="ECO:0000256" key="4">
    <source>
        <dbReference type="ARBA" id="ARBA00022490"/>
    </source>
</evidence>
<evidence type="ECO:0000313" key="16">
    <source>
        <dbReference type="Proteomes" id="UP000234778"/>
    </source>
</evidence>
<dbReference type="Proteomes" id="UP000234778">
    <property type="component" value="Unassembled WGS sequence"/>
</dbReference>
<keyword evidence="8 13" id="KW-0067">ATP-binding</keyword>
<evidence type="ECO:0000256" key="7">
    <source>
        <dbReference type="ARBA" id="ARBA00022763"/>
    </source>
</evidence>
<dbReference type="Gene3D" id="1.20.1050.90">
    <property type="entry name" value="RecF/RecN/SMC, N-terminal domain"/>
    <property type="match status" value="1"/>
</dbReference>
<evidence type="ECO:0000256" key="1">
    <source>
        <dbReference type="ARBA" id="ARBA00004496"/>
    </source>
</evidence>
<evidence type="ECO:0000256" key="11">
    <source>
        <dbReference type="ARBA" id="ARBA00023236"/>
    </source>
</evidence>
<protein>
    <recommendedName>
        <fullName evidence="3 13">DNA replication and repair protein RecF</fullName>
    </recommendedName>
</protein>
<evidence type="ECO:0000259" key="14">
    <source>
        <dbReference type="Pfam" id="PF02463"/>
    </source>
</evidence>
<dbReference type="SUPFAM" id="SSF52540">
    <property type="entry name" value="P-loop containing nucleoside triphosphate hydrolases"/>
    <property type="match status" value="1"/>
</dbReference>
<gene>
    <name evidence="13" type="primary">recF</name>
    <name evidence="15" type="ORF">CYJ26_08850</name>
</gene>
<dbReference type="Pfam" id="PF02463">
    <property type="entry name" value="SMC_N"/>
    <property type="match status" value="1"/>
</dbReference>
<feature type="binding site" evidence="13">
    <location>
        <begin position="30"/>
        <end position="37"/>
    </location>
    <ligand>
        <name>ATP</name>
        <dbReference type="ChEBI" id="CHEBI:30616"/>
    </ligand>
</feature>
<dbReference type="InterPro" id="IPR018078">
    <property type="entry name" value="DNA-binding_RecF_CS"/>
</dbReference>
<evidence type="ECO:0000256" key="6">
    <source>
        <dbReference type="ARBA" id="ARBA00022741"/>
    </source>
</evidence>
<accession>A0A2I1KRB9</accession>
<comment type="similarity">
    <text evidence="2 13">Belongs to the RecF family.</text>
</comment>
<dbReference type="Gene3D" id="3.40.50.300">
    <property type="entry name" value="P-loop containing nucleotide triphosphate hydrolases"/>
    <property type="match status" value="1"/>
</dbReference>